<comment type="caution">
    <text evidence="2">The sequence shown here is derived from an EMBL/GenBank/DDBJ whole genome shotgun (WGS) entry which is preliminary data.</text>
</comment>
<dbReference type="EMBL" id="JAEPRE010000022">
    <property type="protein sequence ID" value="KAG2236096.1"/>
    <property type="molecule type" value="Genomic_DNA"/>
</dbReference>
<evidence type="ECO:0000256" key="1">
    <source>
        <dbReference type="SAM" id="SignalP"/>
    </source>
</evidence>
<dbReference type="AlphaFoldDB" id="A0A8H7SW09"/>
<organism evidence="2 3">
    <name type="scientific">Thamnidium elegans</name>
    <dbReference type="NCBI Taxonomy" id="101142"/>
    <lineage>
        <taxon>Eukaryota</taxon>
        <taxon>Fungi</taxon>
        <taxon>Fungi incertae sedis</taxon>
        <taxon>Mucoromycota</taxon>
        <taxon>Mucoromycotina</taxon>
        <taxon>Mucoromycetes</taxon>
        <taxon>Mucorales</taxon>
        <taxon>Mucorineae</taxon>
        <taxon>Mucoraceae</taxon>
        <taxon>Thamnidium</taxon>
    </lineage>
</organism>
<gene>
    <name evidence="2" type="ORF">INT48_006112</name>
</gene>
<reference evidence="2" key="1">
    <citation type="submission" date="2021-01" db="EMBL/GenBank/DDBJ databases">
        <title>Metabolic potential, ecology and presence of endohyphal bacteria is reflected in genomic diversity of Mucoromycotina.</title>
        <authorList>
            <person name="Muszewska A."/>
            <person name="Okrasinska A."/>
            <person name="Steczkiewicz K."/>
            <person name="Drgas O."/>
            <person name="Orlowska M."/>
            <person name="Perlinska-Lenart U."/>
            <person name="Aleksandrzak-Piekarczyk T."/>
            <person name="Szatraj K."/>
            <person name="Zielenkiewicz U."/>
            <person name="Pilsyk S."/>
            <person name="Malc E."/>
            <person name="Mieczkowski P."/>
            <person name="Kruszewska J.S."/>
            <person name="Biernat P."/>
            <person name="Pawlowska J."/>
        </authorList>
    </citation>
    <scope>NUCLEOTIDE SEQUENCE</scope>
    <source>
        <strain evidence="2">WA0000018081</strain>
    </source>
</reference>
<accession>A0A8H7SW09</accession>
<feature type="signal peptide" evidence="1">
    <location>
        <begin position="1"/>
        <end position="20"/>
    </location>
</feature>
<keyword evidence="3" id="KW-1185">Reference proteome</keyword>
<proteinExistence type="predicted"/>
<dbReference type="Proteomes" id="UP000613177">
    <property type="component" value="Unassembled WGS sequence"/>
</dbReference>
<keyword evidence="1" id="KW-0732">Signal</keyword>
<protein>
    <submittedName>
        <fullName evidence="2">Uncharacterized protein</fullName>
    </submittedName>
</protein>
<evidence type="ECO:0000313" key="2">
    <source>
        <dbReference type="EMBL" id="KAG2236096.1"/>
    </source>
</evidence>
<feature type="chain" id="PRO_5034440270" evidence="1">
    <location>
        <begin position="21"/>
        <end position="122"/>
    </location>
</feature>
<evidence type="ECO:0000313" key="3">
    <source>
        <dbReference type="Proteomes" id="UP000613177"/>
    </source>
</evidence>
<sequence>MHSAFVFSAVLAFVATAVSAAPATAAADCNPSYDVATSTPCFTACNVKAGSKFVSGWTMDSSSPLFIQSLAVMCEKSAPEYTEFMTAAGTCMAGCSGDDPELFNKEFAGACAWYADHKSDTC</sequence>
<name>A0A8H7SW09_9FUNG</name>